<gene>
    <name evidence="10" type="primary">NOP56</name>
    <name evidence="10" type="ORF">FOL46_001641</name>
</gene>
<keyword evidence="3" id="KW-0690">Ribosome biogenesis</keyword>
<dbReference type="PANTHER" id="PTHR10894:SF0">
    <property type="entry name" value="NUCLEOLAR PROTEIN 56"/>
    <property type="match status" value="1"/>
</dbReference>
<comment type="subcellular location">
    <subcellularLocation>
        <location evidence="1">Nucleus</location>
        <location evidence="1">Nucleolus</location>
    </subcellularLocation>
</comment>
<dbReference type="InterPro" id="IPR012974">
    <property type="entry name" value="NOP58/56_N"/>
</dbReference>
<dbReference type="Pfam" id="PF00069">
    <property type="entry name" value="Pkinase"/>
    <property type="match status" value="1"/>
</dbReference>
<reference evidence="10 11" key="1">
    <citation type="submission" date="2020-04" db="EMBL/GenBank/DDBJ databases">
        <title>Perkinsus olseni comparative genomics.</title>
        <authorList>
            <person name="Bogema D.R."/>
        </authorList>
    </citation>
    <scope>NUCLEOTIDE SEQUENCE [LARGE SCALE GENOMIC DNA]</scope>
    <source>
        <strain evidence="10">ATCC PRA-31</strain>
    </source>
</reference>
<evidence type="ECO:0000256" key="5">
    <source>
        <dbReference type="ARBA" id="ARBA00040742"/>
    </source>
</evidence>
<evidence type="ECO:0000313" key="11">
    <source>
        <dbReference type="Proteomes" id="UP000572268"/>
    </source>
</evidence>
<dbReference type="SMART" id="SM00220">
    <property type="entry name" value="S_TKc"/>
    <property type="match status" value="1"/>
</dbReference>
<dbReference type="GO" id="GO:0042254">
    <property type="term" value="P:ribosome biogenesis"/>
    <property type="evidence" value="ECO:0007669"/>
    <property type="project" value="UniProtKB-KW"/>
</dbReference>
<dbReference type="Gene3D" id="1.10.510.10">
    <property type="entry name" value="Transferase(Phosphotransferase) domain 1"/>
    <property type="match status" value="1"/>
</dbReference>
<dbReference type="AlphaFoldDB" id="A0A7J6MBT9"/>
<proteinExistence type="inferred from homology"/>
<evidence type="ECO:0000313" key="10">
    <source>
        <dbReference type="EMBL" id="KAF4669052.1"/>
    </source>
</evidence>
<evidence type="ECO:0000256" key="3">
    <source>
        <dbReference type="ARBA" id="ARBA00022517"/>
    </source>
</evidence>
<dbReference type="Pfam" id="PF01798">
    <property type="entry name" value="Nop"/>
    <property type="match status" value="1"/>
</dbReference>
<evidence type="ECO:0000256" key="4">
    <source>
        <dbReference type="ARBA" id="ARBA00023242"/>
    </source>
</evidence>
<name>A0A7J6MBT9_PEROL</name>
<dbReference type="SUPFAM" id="SSF56112">
    <property type="entry name" value="Protein kinase-like (PK-like)"/>
    <property type="match status" value="1"/>
</dbReference>
<dbReference type="Gene3D" id="1.10.287.4070">
    <property type="match status" value="1"/>
</dbReference>
<comment type="caution">
    <text evidence="10">The sequence shown here is derived from an EMBL/GenBank/DDBJ whole genome shotgun (WGS) entry which is preliminary data.</text>
</comment>
<dbReference type="InterPro" id="IPR012976">
    <property type="entry name" value="NOSIC"/>
</dbReference>
<evidence type="ECO:0000256" key="2">
    <source>
        <dbReference type="ARBA" id="ARBA00009211"/>
    </source>
</evidence>
<dbReference type="GO" id="GO:0005524">
    <property type="term" value="F:ATP binding"/>
    <property type="evidence" value="ECO:0007669"/>
    <property type="project" value="InterPro"/>
</dbReference>
<dbReference type="PROSITE" id="PS50011">
    <property type="entry name" value="PROTEIN_KINASE_DOM"/>
    <property type="match status" value="1"/>
</dbReference>
<dbReference type="InterPro" id="IPR015797">
    <property type="entry name" value="NUDIX_hydrolase-like_dom_sf"/>
</dbReference>
<feature type="compositionally biased region" description="Acidic residues" evidence="6">
    <location>
        <begin position="457"/>
        <end position="469"/>
    </location>
</feature>
<accession>A0A7J6MBT9</accession>
<dbReference type="InterPro" id="IPR000086">
    <property type="entry name" value="NUDIX_hydrolase_dom"/>
</dbReference>
<dbReference type="EMBL" id="JABANN010000148">
    <property type="protein sequence ID" value="KAF4669052.1"/>
    <property type="molecule type" value="Genomic_DNA"/>
</dbReference>
<dbReference type="InterPro" id="IPR011009">
    <property type="entry name" value="Kinase-like_dom_sf"/>
</dbReference>
<dbReference type="GO" id="GO:0032040">
    <property type="term" value="C:small-subunit processome"/>
    <property type="evidence" value="ECO:0007669"/>
    <property type="project" value="InterPro"/>
</dbReference>
<evidence type="ECO:0000259" key="7">
    <source>
        <dbReference type="PROSITE" id="PS50011"/>
    </source>
</evidence>
<evidence type="ECO:0000259" key="8">
    <source>
        <dbReference type="PROSITE" id="PS51358"/>
    </source>
</evidence>
<feature type="compositionally biased region" description="Acidic residues" evidence="6">
    <location>
        <begin position="495"/>
        <end position="508"/>
    </location>
</feature>
<dbReference type="SMART" id="SM00931">
    <property type="entry name" value="NOSIC"/>
    <property type="match status" value="1"/>
</dbReference>
<evidence type="ECO:0000256" key="6">
    <source>
        <dbReference type="SAM" id="MobiDB-lite"/>
    </source>
</evidence>
<dbReference type="Pfam" id="PF08156">
    <property type="entry name" value="NOP5NT"/>
    <property type="match status" value="1"/>
</dbReference>
<dbReference type="Pfam" id="PF00293">
    <property type="entry name" value="NUDIX"/>
    <property type="match status" value="1"/>
</dbReference>
<dbReference type="InterPro" id="IPR008271">
    <property type="entry name" value="Ser/Thr_kinase_AS"/>
</dbReference>
<protein>
    <recommendedName>
        <fullName evidence="5">Nucleolar protein 56</fullName>
    </recommendedName>
</protein>
<dbReference type="Gene3D" id="1.10.246.90">
    <property type="entry name" value="Nop domain"/>
    <property type="match status" value="1"/>
</dbReference>
<dbReference type="SUPFAM" id="SSF55811">
    <property type="entry name" value="Nudix"/>
    <property type="match status" value="1"/>
</dbReference>
<feature type="domain" description="Nop" evidence="8">
    <location>
        <begin position="298"/>
        <end position="422"/>
    </location>
</feature>
<dbReference type="PROSITE" id="PS00108">
    <property type="entry name" value="PROTEIN_KINASE_ST"/>
    <property type="match status" value="1"/>
</dbReference>
<evidence type="ECO:0000256" key="1">
    <source>
        <dbReference type="ARBA" id="ARBA00004604"/>
    </source>
</evidence>
<sequence>MSIDLYLLLETASGYALFVRDQYDELGNIDEGVVQTDSLKDFMSLVKLRAFLPFTSAEVALSNINAIVAGECTDELRDFLSMHLTTQSKKKKKAAAYKLGVADPKLGDSLNELGFQVTYSQSVRDMLRACRQHVAKMVKMDESDLDKARCGLGHAYSRNKMQFDPNRQDKPIINAIAILDGLDKNINTFAMRVREWYSWHFPEMAKIVTDNEVFAKLACLIRLKDDFDWDDRMSEVVEACGGDEETAKELEKACRTSMGQDIVEMDMANIEHFAKQVISLSEMRRNLTDYLHGKMDVVAPNLATLIGDTVGARLISHAGSLTNLAKYPASTVQILGAEKALFRALKTKGNTPKYGLIYNSSFIGKANQKNKGRISRYLANKCSLASRIDCFSDQPAGTTETCTVFGEKMRDQVEERLRYLTTEGVKPKRNVDVMREAMKEVEEIQENQKEAAATEEAPAEEEEEEEEEVVEKKKAKKEKKEKKAKKEKKRKHAEVEEEAEQEVEPEGEEAPKKKHKHKKSKKHSEDVCRGTGLLRSRAECHSKGLWHRSVHVWFYHPEKRAVLLQRRSFLKETNPGRWDVSVGGHVDSNDDVLESAGREVREELGFSIDPSALEEVGIVATEARGPGYTDRELKHVAIHPWRGRLENLHLDPSEVLEADWMPWAKVHRSLVRGDAEFVRFDRVYVDLLNHVLVQKGVEVKRSRIWLVKKNREAGSKRINNYRGFRKIHTGIYGQKVKTCFLVERGRCTRRMVIKQYSKATMARQRLPVYGKGGSVSLVSGTSLIEDEIRILEKLKEEKVPHVISLHEVLSSPSEDRIILAFECGGCQIMQYAYGRPFDYVATTSSQSRDAPSQSTPMVYDIDKSLAPQLLRQLLIGVARLHAVGVVHKDIKPDNILLRGDDWSWGLRDADEEEGRTRPSSGPIPNLALCDFNTAVLKDDPTDMEIYDALGTTAFSPPEVFFGKDPVTGGVCGKARDVWSVGVTFFTMLTGKLPWRPTGAEASPSSNLTLQLSILNDPQIKLPESVPRDAQDLLSDLLEKDPRHRITSADDALSHQFLA</sequence>
<dbReference type="InterPro" id="IPR042239">
    <property type="entry name" value="Nop_C"/>
</dbReference>
<feature type="domain" description="Protein kinase" evidence="7">
    <location>
        <begin position="721"/>
        <end position="1057"/>
    </location>
</feature>
<dbReference type="PROSITE" id="PS51358">
    <property type="entry name" value="NOP"/>
    <property type="match status" value="1"/>
</dbReference>
<dbReference type="Proteomes" id="UP000572268">
    <property type="component" value="Unassembled WGS sequence"/>
</dbReference>
<dbReference type="GO" id="GO:0031428">
    <property type="term" value="C:box C/D methylation guide snoRNP complex"/>
    <property type="evidence" value="ECO:0007669"/>
    <property type="project" value="InterPro"/>
</dbReference>
<feature type="domain" description="Nudix hydrolase" evidence="9">
    <location>
        <begin position="545"/>
        <end position="683"/>
    </location>
</feature>
<evidence type="ECO:0000259" key="9">
    <source>
        <dbReference type="PROSITE" id="PS51462"/>
    </source>
</evidence>
<dbReference type="Gene3D" id="3.90.79.10">
    <property type="entry name" value="Nucleoside Triphosphate Pyrophosphohydrolase"/>
    <property type="match status" value="1"/>
</dbReference>
<feature type="compositionally biased region" description="Basic residues" evidence="6">
    <location>
        <begin position="512"/>
        <end position="522"/>
    </location>
</feature>
<dbReference type="PANTHER" id="PTHR10894">
    <property type="entry name" value="NUCLEOLAR PROTEIN 5 NUCLEOLAR PROTEIN NOP5 NOP58"/>
    <property type="match status" value="1"/>
</dbReference>
<organism evidence="10 11">
    <name type="scientific">Perkinsus olseni</name>
    <name type="common">Perkinsus atlanticus</name>
    <dbReference type="NCBI Taxonomy" id="32597"/>
    <lineage>
        <taxon>Eukaryota</taxon>
        <taxon>Sar</taxon>
        <taxon>Alveolata</taxon>
        <taxon>Perkinsozoa</taxon>
        <taxon>Perkinsea</taxon>
        <taxon>Perkinsida</taxon>
        <taxon>Perkinsidae</taxon>
        <taxon>Perkinsus</taxon>
    </lineage>
</organism>
<dbReference type="Gene3D" id="3.30.200.20">
    <property type="entry name" value="Phosphorylase Kinase, domain 1"/>
    <property type="match status" value="1"/>
</dbReference>
<dbReference type="InterPro" id="IPR000719">
    <property type="entry name" value="Prot_kinase_dom"/>
</dbReference>
<dbReference type="PROSITE" id="PS51462">
    <property type="entry name" value="NUDIX"/>
    <property type="match status" value="1"/>
</dbReference>
<keyword evidence="4" id="KW-0539">Nucleus</keyword>
<dbReference type="GO" id="GO:0030515">
    <property type="term" value="F:snoRNA binding"/>
    <property type="evidence" value="ECO:0007669"/>
    <property type="project" value="InterPro"/>
</dbReference>
<dbReference type="InterPro" id="IPR036070">
    <property type="entry name" value="Nop_dom_sf"/>
</dbReference>
<comment type="similarity">
    <text evidence="2">Belongs to the NOP5/NOP56 family.</text>
</comment>
<dbReference type="SUPFAM" id="SSF89124">
    <property type="entry name" value="Nop domain"/>
    <property type="match status" value="1"/>
</dbReference>
<dbReference type="InterPro" id="IPR002687">
    <property type="entry name" value="Nop_dom"/>
</dbReference>
<dbReference type="CDD" id="cd04692">
    <property type="entry name" value="NUDIX_Hydrolase"/>
    <property type="match status" value="1"/>
</dbReference>
<dbReference type="GO" id="GO:0004672">
    <property type="term" value="F:protein kinase activity"/>
    <property type="evidence" value="ECO:0007669"/>
    <property type="project" value="InterPro"/>
</dbReference>
<feature type="compositionally biased region" description="Basic residues" evidence="6">
    <location>
        <begin position="473"/>
        <end position="492"/>
    </location>
</feature>
<dbReference type="InterPro" id="IPR045056">
    <property type="entry name" value="Nop56/Nop58"/>
</dbReference>
<feature type="region of interest" description="Disordered" evidence="6">
    <location>
        <begin position="442"/>
        <end position="526"/>
    </location>
</feature>
<dbReference type="FunFam" id="1.10.246.90:FF:000001">
    <property type="entry name" value="Nucleolar protein 56"/>
    <property type="match status" value="1"/>
</dbReference>